<dbReference type="InterPro" id="IPR010149">
    <property type="entry name" value="CRISPR-assoc_prot_Csm2_III-A"/>
</dbReference>
<comment type="function">
    <text evidence="1">This subunit may be involved in monitoring complementarity of crRNA and target RNA.</text>
</comment>
<dbReference type="Pfam" id="PF03750">
    <property type="entry name" value="Csm2_III-A"/>
    <property type="match status" value="1"/>
</dbReference>
<evidence type="ECO:0000256" key="5">
    <source>
        <dbReference type="ARBA" id="ARBA00023118"/>
    </source>
</evidence>
<protein>
    <recommendedName>
        <fullName evidence="3">CRISPR system Cms protein Csm2</fullName>
    </recommendedName>
    <alternativeName>
        <fullName evidence="6">CRISPR type III A-associated protein Csm2</fullName>
    </alternativeName>
</protein>
<evidence type="ECO:0000256" key="3">
    <source>
        <dbReference type="ARBA" id="ARBA00016118"/>
    </source>
</evidence>
<evidence type="ECO:0000256" key="6">
    <source>
        <dbReference type="ARBA" id="ARBA00031723"/>
    </source>
</evidence>
<evidence type="ECO:0000256" key="4">
    <source>
        <dbReference type="ARBA" id="ARBA00022884"/>
    </source>
</evidence>
<evidence type="ECO:0000256" key="2">
    <source>
        <dbReference type="ARBA" id="ARBA00006896"/>
    </source>
</evidence>
<dbReference type="EMBL" id="CP139957">
    <property type="protein sequence ID" value="WPX08757.1"/>
    <property type="molecule type" value="Genomic_DNA"/>
</dbReference>
<accession>A0ABZ0TZ55</accession>
<organism evidence="7 8">
    <name type="scientific">Anaerocellum danielii</name>
    <dbReference type="NCBI Taxonomy" id="1387557"/>
    <lineage>
        <taxon>Bacteria</taxon>
        <taxon>Bacillati</taxon>
        <taxon>Bacillota</taxon>
        <taxon>Bacillota incertae sedis</taxon>
        <taxon>Caldicellulosiruptorales</taxon>
        <taxon>Caldicellulosiruptoraceae</taxon>
        <taxon>Anaerocellum</taxon>
    </lineage>
</organism>
<dbReference type="NCBIfam" id="TIGR01870">
    <property type="entry name" value="cas_TM1810_Csm2"/>
    <property type="match status" value="1"/>
</dbReference>
<keyword evidence="5" id="KW-0051">Antiviral defense</keyword>
<evidence type="ECO:0000256" key="1">
    <source>
        <dbReference type="ARBA" id="ARBA00003640"/>
    </source>
</evidence>
<keyword evidence="8" id="KW-1185">Reference proteome</keyword>
<gene>
    <name evidence="7" type="primary">csm2</name>
    <name evidence="7" type="ORF">SOJ16_002667</name>
</gene>
<dbReference type="RefSeq" id="WP_045173302.1">
    <property type="nucleotide sequence ID" value="NZ_CP139957.1"/>
</dbReference>
<sequence length="152" mass="18308">MNQKESKHKDVRDMEQNRIWGDYVVERMNQLKDREKDKDGLLFYEIAEEVGKKLVKNITMTQIRKIFSEIQKKSKQKEKINPVLEVKRIEVMMAYTVGRFSSSKSKSDWQSFFKVVKKASEMVIQNKWTFDDYKNFFEAIIAYYRYHGGREQ</sequence>
<dbReference type="Proteomes" id="UP001322744">
    <property type="component" value="Chromosome"/>
</dbReference>
<reference evidence="7 8" key="1">
    <citation type="submission" date="2023-12" db="EMBL/GenBank/DDBJ databases">
        <authorList>
            <person name="Manesh M.J.H."/>
            <person name="Bing R.G."/>
            <person name="Willard D.J."/>
            <person name="Kelly R.M."/>
        </authorList>
    </citation>
    <scope>NUCLEOTIDE SEQUENCE [LARGE SCALE GENOMIC DNA]</scope>
    <source>
        <strain evidence="7 8">DSM 8977</strain>
    </source>
</reference>
<comment type="similarity">
    <text evidence="2">Belongs to the CRISPR-associated Csm2 family.</text>
</comment>
<evidence type="ECO:0000313" key="7">
    <source>
        <dbReference type="EMBL" id="WPX08757.1"/>
    </source>
</evidence>
<evidence type="ECO:0000313" key="8">
    <source>
        <dbReference type="Proteomes" id="UP001322744"/>
    </source>
</evidence>
<name>A0ABZ0TZ55_9FIRM</name>
<keyword evidence="4" id="KW-0694">RNA-binding</keyword>
<proteinExistence type="inferred from homology"/>